<keyword evidence="23" id="KW-1185">Reference proteome</keyword>
<evidence type="ECO:0000256" key="11">
    <source>
        <dbReference type="ARBA" id="ARBA00022989"/>
    </source>
</evidence>
<dbReference type="Pfam" id="PF13896">
    <property type="entry name" value="Glyco_transf_49"/>
    <property type="match status" value="1"/>
</dbReference>
<dbReference type="InterPro" id="IPR043189">
    <property type="entry name" value="B4GAT1"/>
</dbReference>
<evidence type="ECO:0000256" key="14">
    <source>
        <dbReference type="ARBA" id="ARBA00023180"/>
    </source>
</evidence>
<name>E4XV66_OIKDI</name>
<evidence type="ECO:0000313" key="23">
    <source>
        <dbReference type="Proteomes" id="UP000001307"/>
    </source>
</evidence>
<evidence type="ECO:0000256" key="9">
    <source>
        <dbReference type="ARBA" id="ARBA00022723"/>
    </source>
</evidence>
<dbReference type="OrthoDB" id="9974378at2759"/>
<dbReference type="Gene3D" id="3.90.550.10">
    <property type="entry name" value="Spore Coat Polysaccharide Biosynthesis Protein SpsA, Chain A"/>
    <property type="match status" value="1"/>
</dbReference>
<comment type="catalytic activity">
    <reaction evidence="20">
        <text>3-O-[beta-D-Xyl-(1-&gt;4)-Rib-ol-P-Rib-ol-P-3-beta-D-GalNAc-(1-&gt;3)-beta-D-GlcNAc-(1-&gt;4)-(O-6-P-alpha-D-Man)]-Thr-[protein] + UDP-alpha-D-glucuronate = 3-O-[beta-D-GlcA-(1-&gt;3)-beta-D-Xyl-(1-&gt;4)-Rib-ol-P-Rib-ol-P-3-beta-D-GalNAc-(1-&gt;3)-beta-D-GlcNAc-(1-&gt;4)-(O-6-P-alpha-D-Man)]-Thr-[protein] + UDP + H(+)</text>
        <dbReference type="Rhea" id="RHEA:46860"/>
        <dbReference type="Rhea" id="RHEA-COMP:15023"/>
        <dbReference type="Rhea" id="RHEA-COMP:17482"/>
        <dbReference type="ChEBI" id="CHEBI:15378"/>
        <dbReference type="ChEBI" id="CHEBI:58052"/>
        <dbReference type="ChEBI" id="CHEBI:58223"/>
        <dbReference type="ChEBI" id="CHEBI:142405"/>
        <dbReference type="ChEBI" id="CHEBI:177336"/>
    </reaction>
</comment>
<evidence type="ECO:0000256" key="13">
    <source>
        <dbReference type="ARBA" id="ARBA00023136"/>
    </source>
</evidence>
<comment type="cofactor">
    <cofactor evidence="1">
        <name>Mn(2+)</name>
        <dbReference type="ChEBI" id="CHEBI:29035"/>
    </cofactor>
</comment>
<dbReference type="GO" id="GO:0000139">
    <property type="term" value="C:Golgi membrane"/>
    <property type="evidence" value="ECO:0007669"/>
    <property type="project" value="UniProtKB-SubCell"/>
</dbReference>
<evidence type="ECO:0000256" key="12">
    <source>
        <dbReference type="ARBA" id="ARBA00023034"/>
    </source>
</evidence>
<comment type="similarity">
    <text evidence="4">Belongs to the glycosyltransferase 49 family.</text>
</comment>
<gene>
    <name evidence="22" type="ORF">GSOID_T00005392001</name>
</gene>
<evidence type="ECO:0000256" key="18">
    <source>
        <dbReference type="ARBA" id="ARBA00032181"/>
    </source>
</evidence>
<evidence type="ECO:0000256" key="8">
    <source>
        <dbReference type="ARBA" id="ARBA00022692"/>
    </source>
</evidence>
<dbReference type="Proteomes" id="UP000001307">
    <property type="component" value="Unassembled WGS sequence"/>
</dbReference>
<evidence type="ECO:0000256" key="4">
    <source>
        <dbReference type="ARBA" id="ARBA00008539"/>
    </source>
</evidence>
<evidence type="ECO:0000256" key="5">
    <source>
        <dbReference type="ARBA" id="ARBA00017962"/>
    </source>
</evidence>
<dbReference type="EMBL" id="FN653201">
    <property type="protein sequence ID" value="CBY13597.1"/>
    <property type="molecule type" value="Genomic_DNA"/>
</dbReference>
<keyword evidence="15" id="KW-0464">Manganese</keyword>
<keyword evidence="9" id="KW-0479">Metal-binding</keyword>
<evidence type="ECO:0000256" key="19">
    <source>
        <dbReference type="ARBA" id="ARBA00033291"/>
    </source>
</evidence>
<evidence type="ECO:0000256" key="17">
    <source>
        <dbReference type="ARBA" id="ARBA00032175"/>
    </source>
</evidence>
<feature type="transmembrane region" description="Helical" evidence="21">
    <location>
        <begin position="20"/>
        <end position="38"/>
    </location>
</feature>
<dbReference type="GO" id="GO:0046872">
    <property type="term" value="F:metal ion binding"/>
    <property type="evidence" value="ECO:0007669"/>
    <property type="project" value="UniProtKB-KW"/>
</dbReference>
<keyword evidence="10" id="KW-0735">Signal-anchor</keyword>
<comment type="subcellular location">
    <subcellularLocation>
        <location evidence="2">Golgi apparatus membrane</location>
        <topology evidence="2">Single-pass type II membrane protein</topology>
    </subcellularLocation>
</comment>
<evidence type="ECO:0000256" key="3">
    <source>
        <dbReference type="ARBA" id="ARBA00004922"/>
    </source>
</evidence>
<evidence type="ECO:0000256" key="1">
    <source>
        <dbReference type="ARBA" id="ARBA00001936"/>
    </source>
</evidence>
<keyword evidence="14" id="KW-0325">Glycoprotein</keyword>
<keyword evidence="12" id="KW-0333">Golgi apparatus</keyword>
<dbReference type="PANTHER" id="PTHR46420:SF1">
    <property type="entry name" value="BETA-1,4-GLUCURONYLTRANSFERASE 1"/>
    <property type="match status" value="1"/>
</dbReference>
<evidence type="ECO:0000256" key="2">
    <source>
        <dbReference type="ARBA" id="ARBA00004323"/>
    </source>
</evidence>
<evidence type="ECO:0000256" key="6">
    <source>
        <dbReference type="ARBA" id="ARBA00022676"/>
    </source>
</evidence>
<evidence type="ECO:0000256" key="21">
    <source>
        <dbReference type="SAM" id="Phobius"/>
    </source>
</evidence>
<proteinExistence type="inferred from homology"/>
<dbReference type="UniPathway" id="UPA00378"/>
<evidence type="ECO:0000256" key="20">
    <source>
        <dbReference type="ARBA" id="ARBA00047852"/>
    </source>
</evidence>
<keyword evidence="7" id="KW-0808">Transferase</keyword>
<accession>E4XV66</accession>
<dbReference type="GO" id="GO:0035269">
    <property type="term" value="P:protein O-linked glycosylation via mannose"/>
    <property type="evidence" value="ECO:0007669"/>
    <property type="project" value="TreeGrafter"/>
</dbReference>
<organism evidence="22">
    <name type="scientific">Oikopleura dioica</name>
    <name type="common">Tunicate</name>
    <dbReference type="NCBI Taxonomy" id="34765"/>
    <lineage>
        <taxon>Eukaryota</taxon>
        <taxon>Metazoa</taxon>
        <taxon>Chordata</taxon>
        <taxon>Tunicata</taxon>
        <taxon>Appendicularia</taxon>
        <taxon>Copelata</taxon>
        <taxon>Oikopleuridae</taxon>
        <taxon>Oikopleura</taxon>
    </lineage>
</organism>
<keyword evidence="11 21" id="KW-1133">Transmembrane helix</keyword>
<dbReference type="PANTHER" id="PTHR46420">
    <property type="entry name" value="BETA-1,4-GLUCURONYLTRANSFERASE 1"/>
    <property type="match status" value="1"/>
</dbReference>
<comment type="pathway">
    <text evidence="3">Protein modification; protein glycosylation.</text>
</comment>
<evidence type="ECO:0000256" key="16">
    <source>
        <dbReference type="ARBA" id="ARBA00030723"/>
    </source>
</evidence>
<keyword evidence="13 21" id="KW-0472">Membrane</keyword>
<dbReference type="GO" id="GO:0015020">
    <property type="term" value="F:glucuronosyltransferase activity"/>
    <property type="evidence" value="ECO:0007669"/>
    <property type="project" value="InterPro"/>
</dbReference>
<reference evidence="22" key="1">
    <citation type="journal article" date="2010" name="Science">
        <title>Plasticity of animal genome architecture unmasked by rapid evolution of a pelagic tunicate.</title>
        <authorList>
            <person name="Denoeud F."/>
            <person name="Henriet S."/>
            <person name="Mungpakdee S."/>
            <person name="Aury J.M."/>
            <person name="Da Silva C."/>
            <person name="Brinkmann H."/>
            <person name="Mikhaleva J."/>
            <person name="Olsen L.C."/>
            <person name="Jubin C."/>
            <person name="Canestro C."/>
            <person name="Bouquet J.M."/>
            <person name="Danks G."/>
            <person name="Poulain J."/>
            <person name="Campsteijn C."/>
            <person name="Adamski M."/>
            <person name="Cross I."/>
            <person name="Yadetie F."/>
            <person name="Muffato M."/>
            <person name="Louis A."/>
            <person name="Butcher S."/>
            <person name="Tsagkogeorga G."/>
            <person name="Konrad A."/>
            <person name="Singh S."/>
            <person name="Jensen M.F."/>
            <person name="Cong E.H."/>
            <person name="Eikeseth-Otteraa H."/>
            <person name="Noel B."/>
            <person name="Anthouard V."/>
            <person name="Porcel B.M."/>
            <person name="Kachouri-Lafond R."/>
            <person name="Nishino A."/>
            <person name="Ugolini M."/>
            <person name="Chourrout P."/>
            <person name="Nishida H."/>
            <person name="Aasland R."/>
            <person name="Huzurbazar S."/>
            <person name="Westhof E."/>
            <person name="Delsuc F."/>
            <person name="Lehrach H."/>
            <person name="Reinhardt R."/>
            <person name="Weissenbach J."/>
            <person name="Roy S.W."/>
            <person name="Artiguenave F."/>
            <person name="Postlethwait J.H."/>
            <person name="Manak J.R."/>
            <person name="Thompson E.M."/>
            <person name="Jaillon O."/>
            <person name="Du Pasquier L."/>
            <person name="Boudinot P."/>
            <person name="Liberles D.A."/>
            <person name="Volff J.N."/>
            <person name="Philippe H."/>
            <person name="Lenhard B."/>
            <person name="Roest Crollius H."/>
            <person name="Wincker P."/>
            <person name="Chourrout D."/>
        </authorList>
    </citation>
    <scope>NUCLEOTIDE SEQUENCE [LARGE SCALE GENOMIC DNA]</scope>
</reference>
<evidence type="ECO:0000256" key="7">
    <source>
        <dbReference type="ARBA" id="ARBA00022679"/>
    </source>
</evidence>
<dbReference type="InParanoid" id="E4XV66"/>
<evidence type="ECO:0000256" key="10">
    <source>
        <dbReference type="ARBA" id="ARBA00022968"/>
    </source>
</evidence>
<keyword evidence="6" id="KW-0328">Glycosyltransferase</keyword>
<evidence type="ECO:0000313" key="22">
    <source>
        <dbReference type="EMBL" id="CBY13597.1"/>
    </source>
</evidence>
<dbReference type="AlphaFoldDB" id="E4XV66"/>
<protein>
    <recommendedName>
        <fullName evidence="5">Beta-1,4-glucuronyltransferase 1</fullName>
    </recommendedName>
    <alternativeName>
        <fullName evidence="16">I-beta-1,3-N-acetylglucosaminyltransferase</fullName>
    </alternativeName>
    <alternativeName>
        <fullName evidence="19">N-acetyllactosaminide beta-1,3-N-acetylglucosaminyltransferase</fullName>
    </alternativeName>
    <alternativeName>
        <fullName evidence="17">Poly-N-acetyllactosamine extension enzyme</fullName>
    </alternativeName>
    <alternativeName>
        <fullName evidence="18">UDP-GlcNAc:betaGal beta-1,3-N-acetylglucosaminyltransferase 1</fullName>
    </alternativeName>
</protein>
<dbReference type="InterPro" id="IPR029044">
    <property type="entry name" value="Nucleotide-diphossugar_trans"/>
</dbReference>
<keyword evidence="8 21" id="KW-0812">Transmembrane</keyword>
<evidence type="ECO:0000256" key="15">
    <source>
        <dbReference type="ARBA" id="ARBA00023211"/>
    </source>
</evidence>
<sequence length="427" mass="49879">MVDFSLIQERNRKIQLLKRVLIGIFGVFLVSGVSYSFFADIKDISSHVRHLVKRAIVFKDGPKPEIVKTPAGFLPNFTAEYMIRYFYFADMKDSQYEDVTLASQCSANHLHHVINLLERWSGPISIAVFAPDKESSFVTDAILSMRKCWPQIRDKVTFHLVYPIGHTSDVSASTGGLEFNDCNELVDIISNFGGDDAGNYKGDIPYPHNVLRNVAIKTSATKYTFLIDIDVLPNENIRERFNQMAIKKGYYDEDFDENVVFVVPCFEMKKGYTRSLNKKHLLEDFQKGLIRPFHNESCWWCHSPEEHPHWMAIPLSRNDQSKISFNATWNKNWEPFYIGSKNVPLFDERFKQYGFDRQQQICELYTAGYIFSVLDDSFLVHDVRAFLLRLFIFKKGWKFPHVAARLEETYRNWVLFNFHYQESFLKI</sequence>